<feature type="region of interest" description="Disordered" evidence="1">
    <location>
        <begin position="1"/>
        <end position="23"/>
    </location>
</feature>
<proteinExistence type="predicted"/>
<dbReference type="Proteomes" id="UP000070544">
    <property type="component" value="Unassembled WGS sequence"/>
</dbReference>
<accession>A0A139AQ66</accession>
<evidence type="ECO:0000313" key="2">
    <source>
        <dbReference type="EMBL" id="KXS18625.1"/>
    </source>
</evidence>
<dbReference type="EMBL" id="KQ965741">
    <property type="protein sequence ID" value="KXS18625.1"/>
    <property type="molecule type" value="Genomic_DNA"/>
</dbReference>
<organism evidence="2 3">
    <name type="scientific">Gonapodya prolifera (strain JEL478)</name>
    <name type="common">Monoblepharis prolifera</name>
    <dbReference type="NCBI Taxonomy" id="1344416"/>
    <lineage>
        <taxon>Eukaryota</taxon>
        <taxon>Fungi</taxon>
        <taxon>Fungi incertae sedis</taxon>
        <taxon>Chytridiomycota</taxon>
        <taxon>Chytridiomycota incertae sedis</taxon>
        <taxon>Monoblepharidomycetes</taxon>
        <taxon>Monoblepharidales</taxon>
        <taxon>Gonapodyaceae</taxon>
        <taxon>Gonapodya</taxon>
    </lineage>
</organism>
<sequence length="165" mass="18524">MCLTYSGQWRRGRDSAGGNNETIVTGWRNARPMRVRRTAKSTSLCETITLNSARGQTARWDWLSSPSADPVLGHPRLRRVGWATAVGKWAWTGSNPVVPCPKNAGWWGIRCRDCAWGWDGARAHRRFRPAGRGRVEGAGWGNRWRTTQAGHHATARQLDKRRPPA</sequence>
<feature type="region of interest" description="Disordered" evidence="1">
    <location>
        <begin position="135"/>
        <end position="165"/>
    </location>
</feature>
<reference evidence="2 3" key="1">
    <citation type="journal article" date="2015" name="Genome Biol. Evol.">
        <title>Phylogenomic analyses indicate that early fungi evolved digesting cell walls of algal ancestors of land plants.</title>
        <authorList>
            <person name="Chang Y."/>
            <person name="Wang S."/>
            <person name="Sekimoto S."/>
            <person name="Aerts A.L."/>
            <person name="Choi C."/>
            <person name="Clum A."/>
            <person name="LaButti K.M."/>
            <person name="Lindquist E.A."/>
            <person name="Yee Ngan C."/>
            <person name="Ohm R.A."/>
            <person name="Salamov A.A."/>
            <person name="Grigoriev I.V."/>
            <person name="Spatafora J.W."/>
            <person name="Berbee M.L."/>
        </authorList>
    </citation>
    <scope>NUCLEOTIDE SEQUENCE [LARGE SCALE GENOMIC DNA]</scope>
    <source>
        <strain evidence="2 3">JEL478</strain>
    </source>
</reference>
<dbReference type="AlphaFoldDB" id="A0A139AQ66"/>
<gene>
    <name evidence="2" type="ORF">M427DRAFT_196006</name>
</gene>
<keyword evidence="3" id="KW-1185">Reference proteome</keyword>
<name>A0A139AQ66_GONPJ</name>
<evidence type="ECO:0000313" key="3">
    <source>
        <dbReference type="Proteomes" id="UP000070544"/>
    </source>
</evidence>
<evidence type="ECO:0000256" key="1">
    <source>
        <dbReference type="SAM" id="MobiDB-lite"/>
    </source>
</evidence>
<protein>
    <submittedName>
        <fullName evidence="2">Uncharacterized protein</fullName>
    </submittedName>
</protein>